<organism evidence="1 2">
    <name type="scientific">Ilex paraguariensis</name>
    <name type="common">yerba mate</name>
    <dbReference type="NCBI Taxonomy" id="185542"/>
    <lineage>
        <taxon>Eukaryota</taxon>
        <taxon>Viridiplantae</taxon>
        <taxon>Streptophyta</taxon>
        <taxon>Embryophyta</taxon>
        <taxon>Tracheophyta</taxon>
        <taxon>Spermatophyta</taxon>
        <taxon>Magnoliopsida</taxon>
        <taxon>eudicotyledons</taxon>
        <taxon>Gunneridae</taxon>
        <taxon>Pentapetalae</taxon>
        <taxon>asterids</taxon>
        <taxon>campanulids</taxon>
        <taxon>Aquifoliales</taxon>
        <taxon>Aquifoliaceae</taxon>
        <taxon>Ilex</taxon>
    </lineage>
</organism>
<reference evidence="1 2" key="1">
    <citation type="submission" date="2024-02" db="EMBL/GenBank/DDBJ databases">
        <authorList>
            <person name="Vignale AGUSTIN F."/>
            <person name="Sosa J E."/>
            <person name="Modenutti C."/>
        </authorList>
    </citation>
    <scope>NUCLEOTIDE SEQUENCE [LARGE SCALE GENOMIC DNA]</scope>
</reference>
<sequence length="50" mass="5301">MGLHSGVDTSDLVMDGACNDARAPITMLLRETCAVHSDGNVQGREEVLSK</sequence>
<keyword evidence="2" id="KW-1185">Reference proteome</keyword>
<dbReference type="EMBL" id="CAUOFW020001724">
    <property type="protein sequence ID" value="CAK9147767.1"/>
    <property type="molecule type" value="Genomic_DNA"/>
</dbReference>
<dbReference type="AlphaFoldDB" id="A0ABC8RTG5"/>
<name>A0ABC8RTG5_9AQUA</name>
<proteinExistence type="predicted"/>
<evidence type="ECO:0000313" key="2">
    <source>
        <dbReference type="Proteomes" id="UP001642360"/>
    </source>
</evidence>
<comment type="caution">
    <text evidence="1">The sequence shown here is derived from an EMBL/GenBank/DDBJ whole genome shotgun (WGS) entry which is preliminary data.</text>
</comment>
<protein>
    <submittedName>
        <fullName evidence="1">Uncharacterized protein</fullName>
    </submittedName>
</protein>
<gene>
    <name evidence="1" type="ORF">ILEXP_LOCUS15707</name>
</gene>
<dbReference type="Proteomes" id="UP001642360">
    <property type="component" value="Unassembled WGS sequence"/>
</dbReference>
<accession>A0ABC8RTG5</accession>
<evidence type="ECO:0000313" key="1">
    <source>
        <dbReference type="EMBL" id="CAK9147767.1"/>
    </source>
</evidence>